<keyword evidence="4" id="KW-1185">Reference proteome</keyword>
<sequence length="392" mass="43077">MSTMTPPIFPRRTASSTSPSISRRHSSSLSPMRPRRASTAATARPRRRDSTSTIPDREESEWDDGTADLGDIDEEGEDGDAEEEWERGTRSEGRRKKAKDEPMSPVAVVFYVTALYLIFQILTRSDEHEILSHLNISPSSLASTFRSDMSSSQLQSPYHLPYHLPQIPSPIPSAQQAGSTSTWRVVLAVAVYPVYLLITLLAIPLPLLMNVVHLVLTIVQTVLYPFTSTARLLTRTLLVAPLGVAATVTRALYPVWVFIGGTISVGCVLGVSAGWAGRALLDWALGRPRKGRSRRVKRTRSSKSKSILTASTSAEKSSDKVKEREREPKREISPSSGDDPILHTPVAAVHPGVFQPNSARKKFDHSQEIRAMGTGREAIAMGTRRRGHVLEG</sequence>
<feature type="transmembrane region" description="Helical" evidence="2">
    <location>
        <begin position="103"/>
        <end position="122"/>
    </location>
</feature>
<keyword evidence="2" id="KW-0812">Transmembrane</keyword>
<feature type="compositionally biased region" description="Basic residues" evidence="1">
    <location>
        <begin position="383"/>
        <end position="392"/>
    </location>
</feature>
<feature type="compositionally biased region" description="Acidic residues" evidence="1">
    <location>
        <begin position="58"/>
        <end position="85"/>
    </location>
</feature>
<feature type="compositionally biased region" description="Basic and acidic residues" evidence="1">
    <location>
        <begin position="316"/>
        <end position="332"/>
    </location>
</feature>
<feature type="compositionally biased region" description="Low complexity" evidence="1">
    <location>
        <begin position="10"/>
        <end position="43"/>
    </location>
</feature>
<feature type="compositionally biased region" description="Basic and acidic residues" evidence="1">
    <location>
        <begin position="86"/>
        <end position="99"/>
    </location>
</feature>
<gene>
    <name evidence="3" type="ORF">BCR39DRAFT_505706</name>
</gene>
<dbReference type="InParanoid" id="A0A1Y2B2P4"/>
<feature type="region of interest" description="Disordered" evidence="1">
    <location>
        <begin position="1"/>
        <end position="99"/>
    </location>
</feature>
<proteinExistence type="predicted"/>
<organism evidence="3 4">
    <name type="scientific">Naematelia encephala</name>
    <dbReference type="NCBI Taxonomy" id="71784"/>
    <lineage>
        <taxon>Eukaryota</taxon>
        <taxon>Fungi</taxon>
        <taxon>Dikarya</taxon>
        <taxon>Basidiomycota</taxon>
        <taxon>Agaricomycotina</taxon>
        <taxon>Tremellomycetes</taxon>
        <taxon>Tremellales</taxon>
        <taxon>Naemateliaceae</taxon>
        <taxon>Naematelia</taxon>
    </lineage>
</organism>
<name>A0A1Y2B2P4_9TREE</name>
<evidence type="ECO:0000256" key="1">
    <source>
        <dbReference type="SAM" id="MobiDB-lite"/>
    </source>
</evidence>
<feature type="region of interest" description="Disordered" evidence="1">
    <location>
        <begin position="292"/>
        <end position="344"/>
    </location>
</feature>
<dbReference type="AlphaFoldDB" id="A0A1Y2B2P4"/>
<feature type="compositionally biased region" description="Basic residues" evidence="1">
    <location>
        <begin position="292"/>
        <end position="303"/>
    </location>
</feature>
<evidence type="ECO:0000313" key="3">
    <source>
        <dbReference type="EMBL" id="ORY29006.1"/>
    </source>
</evidence>
<feature type="transmembrane region" description="Helical" evidence="2">
    <location>
        <begin position="262"/>
        <end position="285"/>
    </location>
</feature>
<dbReference type="Proteomes" id="UP000193986">
    <property type="component" value="Unassembled WGS sequence"/>
</dbReference>
<feature type="transmembrane region" description="Helical" evidence="2">
    <location>
        <begin position="194"/>
        <end position="224"/>
    </location>
</feature>
<dbReference type="EMBL" id="MCFC01000028">
    <property type="protein sequence ID" value="ORY29006.1"/>
    <property type="molecule type" value="Genomic_DNA"/>
</dbReference>
<reference evidence="3 4" key="1">
    <citation type="submission" date="2016-07" db="EMBL/GenBank/DDBJ databases">
        <title>Pervasive Adenine N6-methylation of Active Genes in Fungi.</title>
        <authorList>
            <consortium name="DOE Joint Genome Institute"/>
            <person name="Mondo S.J."/>
            <person name="Dannebaum R.O."/>
            <person name="Kuo R.C."/>
            <person name="Labutti K."/>
            <person name="Haridas S."/>
            <person name="Kuo A."/>
            <person name="Salamov A."/>
            <person name="Ahrendt S.R."/>
            <person name="Lipzen A."/>
            <person name="Sullivan W."/>
            <person name="Andreopoulos W.B."/>
            <person name="Clum A."/>
            <person name="Lindquist E."/>
            <person name="Daum C."/>
            <person name="Ramamoorthy G.K."/>
            <person name="Gryganskyi A."/>
            <person name="Culley D."/>
            <person name="Magnuson J.K."/>
            <person name="James T.Y."/>
            <person name="O'Malley M.A."/>
            <person name="Stajich J.E."/>
            <person name="Spatafora J.W."/>
            <person name="Visel A."/>
            <person name="Grigoriev I.V."/>
        </authorList>
    </citation>
    <scope>NUCLEOTIDE SEQUENCE [LARGE SCALE GENOMIC DNA]</scope>
    <source>
        <strain evidence="3 4">68-887.2</strain>
    </source>
</reference>
<evidence type="ECO:0000256" key="2">
    <source>
        <dbReference type="SAM" id="Phobius"/>
    </source>
</evidence>
<feature type="region of interest" description="Disordered" evidence="1">
    <location>
        <begin position="372"/>
        <end position="392"/>
    </location>
</feature>
<dbReference type="OrthoDB" id="2596726at2759"/>
<evidence type="ECO:0000313" key="4">
    <source>
        <dbReference type="Proteomes" id="UP000193986"/>
    </source>
</evidence>
<protein>
    <submittedName>
        <fullName evidence="3">Uncharacterized protein</fullName>
    </submittedName>
</protein>
<keyword evidence="2" id="KW-1133">Transmembrane helix</keyword>
<accession>A0A1Y2B2P4</accession>
<comment type="caution">
    <text evidence="3">The sequence shown here is derived from an EMBL/GenBank/DDBJ whole genome shotgun (WGS) entry which is preliminary data.</text>
</comment>
<keyword evidence="2" id="KW-0472">Membrane</keyword>